<dbReference type="KEGG" id="slia:HA039_11155"/>
<feature type="transmembrane region" description="Helical" evidence="1">
    <location>
        <begin position="262"/>
        <end position="285"/>
    </location>
</feature>
<feature type="transmembrane region" description="Helical" evidence="1">
    <location>
        <begin position="122"/>
        <end position="142"/>
    </location>
</feature>
<keyword evidence="3" id="KW-1185">Reference proteome</keyword>
<evidence type="ECO:0008006" key="4">
    <source>
        <dbReference type="Google" id="ProtNLM"/>
    </source>
</evidence>
<feature type="transmembrane region" description="Helical" evidence="1">
    <location>
        <begin position="321"/>
        <end position="340"/>
    </location>
</feature>
<evidence type="ECO:0000313" key="2">
    <source>
        <dbReference type="EMBL" id="QIQ02803.1"/>
    </source>
</evidence>
<evidence type="ECO:0000313" key="3">
    <source>
        <dbReference type="Proteomes" id="UP000501179"/>
    </source>
</evidence>
<feature type="transmembrane region" description="Helical" evidence="1">
    <location>
        <begin position="360"/>
        <end position="382"/>
    </location>
</feature>
<feature type="transmembrane region" description="Helical" evidence="1">
    <location>
        <begin position="181"/>
        <end position="202"/>
    </location>
</feature>
<keyword evidence="1" id="KW-0472">Membrane</keyword>
<proteinExistence type="predicted"/>
<reference evidence="2 3" key="1">
    <citation type="submission" date="2020-03" db="EMBL/GenBank/DDBJ databases">
        <title>A novel species.</title>
        <authorList>
            <person name="Gao J."/>
        </authorList>
    </citation>
    <scope>NUCLEOTIDE SEQUENCE [LARGE SCALE GENOMIC DNA]</scope>
    <source>
        <strain evidence="2 3">QMT-12</strain>
    </source>
</reference>
<organism evidence="2 3">
    <name type="scientific">Streptomyces liangshanensis</name>
    <dbReference type="NCBI Taxonomy" id="2717324"/>
    <lineage>
        <taxon>Bacteria</taxon>
        <taxon>Bacillati</taxon>
        <taxon>Actinomycetota</taxon>
        <taxon>Actinomycetes</taxon>
        <taxon>Kitasatosporales</taxon>
        <taxon>Streptomycetaceae</taxon>
        <taxon>Streptomyces</taxon>
    </lineage>
</organism>
<feature type="transmembrane region" description="Helical" evidence="1">
    <location>
        <begin position="222"/>
        <end position="241"/>
    </location>
</feature>
<keyword evidence="1" id="KW-0812">Transmembrane</keyword>
<keyword evidence="1" id="KW-1133">Transmembrane helix</keyword>
<dbReference type="EMBL" id="CP050177">
    <property type="protein sequence ID" value="QIQ02803.1"/>
    <property type="molecule type" value="Genomic_DNA"/>
</dbReference>
<dbReference type="Proteomes" id="UP000501179">
    <property type="component" value="Chromosome"/>
</dbReference>
<protein>
    <recommendedName>
        <fullName evidence="4">Integral membrane protein</fullName>
    </recommendedName>
</protein>
<sequence>MTAGPLAPAAGAADPAAVVFTPLATGRPVRKPAARGGPADPVRGLMHRHRELCERAVDPLEIAAGLEAYGMTDRTAARFRHRDVFSLAEELYARAPRGAHAPARPARAADARARWAGRAGRGGWAVLVMLPGAVCVLTLLGLDHSGGQRQLALALAGALALSGALSACLRRGPLRADDRRTVPAAGLSAYWLLAYLLCGDGLLDQLVGGGPDGPWPATLTPLAALSCAVAPAAWCAHLFSVRARRRLHHSRGLADFTARARPLLLTLVGLYAAVLTGLVALAGRYLGEGGAPAHAAAVGTLLFLARLLTVHGFPGPAATGLVTACAVEALACASVLAGRLPGAGLLAVPVTDLVQAWGAGAVPALACGGAALGLLAHAALVLSRASAHT</sequence>
<feature type="transmembrane region" description="Helical" evidence="1">
    <location>
        <begin position="291"/>
        <end position="309"/>
    </location>
</feature>
<dbReference type="RefSeq" id="WP_167027487.1">
    <property type="nucleotide sequence ID" value="NZ_CP050177.1"/>
</dbReference>
<dbReference type="AlphaFoldDB" id="A0A6G9GWZ5"/>
<accession>A0A6G9GWZ5</accession>
<name>A0A6G9GWZ5_9ACTN</name>
<feature type="transmembrane region" description="Helical" evidence="1">
    <location>
        <begin position="148"/>
        <end position="169"/>
    </location>
</feature>
<evidence type="ECO:0000256" key="1">
    <source>
        <dbReference type="SAM" id="Phobius"/>
    </source>
</evidence>
<gene>
    <name evidence="2" type="ORF">HA039_11155</name>
</gene>